<evidence type="ECO:0000256" key="10">
    <source>
        <dbReference type="RuleBase" id="RU004182"/>
    </source>
</evidence>
<feature type="binding site" evidence="8">
    <location>
        <position position="275"/>
    </location>
    <ligand>
        <name>FAD</name>
        <dbReference type="ChEBI" id="CHEBI:57692"/>
    </ligand>
</feature>
<feature type="binding site" evidence="8">
    <location>
        <begin position="278"/>
        <end position="285"/>
    </location>
    <ligand>
        <name>FAD</name>
        <dbReference type="ChEBI" id="CHEBI:57692"/>
    </ligand>
</feature>
<dbReference type="PROSITE" id="PS00394">
    <property type="entry name" value="DNA_PHOTOLYASES_1_1"/>
    <property type="match status" value="1"/>
</dbReference>
<dbReference type="Gene3D" id="1.25.40.80">
    <property type="match status" value="1"/>
</dbReference>
<dbReference type="InterPro" id="IPR014729">
    <property type="entry name" value="Rossmann-like_a/b/a_fold"/>
</dbReference>
<dbReference type="EMBL" id="ATAE01000029">
    <property type="protein sequence ID" value="ERN53085.1"/>
    <property type="molecule type" value="Genomic_DNA"/>
</dbReference>
<dbReference type="PATRIC" id="fig|1188261.3.peg.2057"/>
<dbReference type="Pfam" id="PF03441">
    <property type="entry name" value="FAD_binding_7"/>
    <property type="match status" value="1"/>
</dbReference>
<comment type="catalytic activity">
    <reaction evidence="7">
        <text>cyclobutadipyrimidine (in DNA) = 2 pyrimidine residues (in DNA).</text>
        <dbReference type="EC" id="4.1.99.3"/>
    </reaction>
</comment>
<dbReference type="FunFam" id="1.10.579.10:FF:000003">
    <property type="entry name" value="Deoxyribodipyrimidine photo-lyase"/>
    <property type="match status" value="1"/>
</dbReference>
<feature type="binding site" evidence="8">
    <location>
        <begin position="375"/>
        <end position="377"/>
    </location>
    <ligand>
        <name>FAD</name>
        <dbReference type="ChEBI" id="CHEBI:57692"/>
    </ligand>
</feature>
<dbReference type="SUPFAM" id="SSF52425">
    <property type="entry name" value="Cryptochrome/photolyase, N-terminal domain"/>
    <property type="match status" value="1"/>
</dbReference>
<gene>
    <name evidence="12" type="ORF">A33I_13100</name>
</gene>
<dbReference type="Proteomes" id="UP000017170">
    <property type="component" value="Unassembled WGS sequence"/>
</dbReference>
<evidence type="ECO:0000256" key="9">
    <source>
        <dbReference type="PIRSR" id="PIRSR602081-2"/>
    </source>
</evidence>
<evidence type="ECO:0000256" key="5">
    <source>
        <dbReference type="ARBA" id="ARBA00022827"/>
    </source>
</evidence>
<comment type="similarity">
    <text evidence="10">Belongs to the DNA photolyase family.</text>
</comment>
<evidence type="ECO:0000256" key="2">
    <source>
        <dbReference type="ARBA" id="ARBA00013149"/>
    </source>
</evidence>
<dbReference type="EC" id="4.1.99.3" evidence="2"/>
<sequence>MGNNDTFKAVWFRRDFRLHDHTALNHAIEAIEQHGGKWLAFFYLDPKTASVEPVHHDYFFQTVMHFKQTLKANDGDLYIITGTIEDALSKLLQAFPEIDAVYANDDRIGEGRLRDEAAEQFLSEQSIPFFTFEDAFLTKPDQVLKKDGTPYKVFTPYYKAWAKERKRTPAVIKKDVLISSVYKGTTPDPEAEALFANLLKKCRFDWSAIGEEHAIKRLQMFTKKRLTGYKANRDFPSIIGTSRLSPYIKTGALSIRSIYYHILNSEADSYSAETFLKELAWRDFYRMVHFYEPDCKDREIMKAYRELKWSHDQDELTSWKRGETGFPIVDAGMRQLLNEGWMHNRLRMITASFLTKDLLIDWRLGERYFERMLIDYDPSSNIGGWQWAASVGTDAVPYFRIFNPVTQSKRFDKNGTYIRTYIPELKHVPDQYIHEPWKMSEEEQVKYKCRLDEDYPLPIVDHSKQRKKAISFFKGEDDER</sequence>
<organism evidence="12 13">
    <name type="scientific">Alkalihalophilus marmarensis DSM 21297</name>
    <dbReference type="NCBI Taxonomy" id="1188261"/>
    <lineage>
        <taxon>Bacteria</taxon>
        <taxon>Bacillati</taxon>
        <taxon>Bacillota</taxon>
        <taxon>Bacilli</taxon>
        <taxon>Bacillales</taxon>
        <taxon>Bacillaceae</taxon>
        <taxon>Alkalihalophilus</taxon>
    </lineage>
</organism>
<feature type="domain" description="Photolyase/cryptochrome alpha/beta" evidence="11">
    <location>
        <begin position="6"/>
        <end position="137"/>
    </location>
</feature>
<evidence type="ECO:0000313" key="13">
    <source>
        <dbReference type="Proteomes" id="UP000017170"/>
    </source>
</evidence>
<dbReference type="PROSITE" id="PS00691">
    <property type="entry name" value="DNA_PHOTOLYASES_1_2"/>
    <property type="match status" value="1"/>
</dbReference>
<dbReference type="InterPro" id="IPR018394">
    <property type="entry name" value="DNA_photolyase_1_CS_C"/>
</dbReference>
<evidence type="ECO:0000256" key="6">
    <source>
        <dbReference type="ARBA" id="ARBA00022991"/>
    </source>
</evidence>
<dbReference type="InterPro" id="IPR002081">
    <property type="entry name" value="Cryptochrome/DNA_photolyase_1"/>
</dbReference>
<dbReference type="PANTHER" id="PTHR11455">
    <property type="entry name" value="CRYPTOCHROME"/>
    <property type="match status" value="1"/>
</dbReference>
<dbReference type="AlphaFoldDB" id="U6SQA0"/>
<feature type="site" description="Electron transfer via tryptophanyl radical" evidence="9">
    <location>
        <position position="385"/>
    </location>
</feature>
<dbReference type="GO" id="GO:0003677">
    <property type="term" value="F:DNA binding"/>
    <property type="evidence" value="ECO:0007669"/>
    <property type="project" value="TreeGrafter"/>
</dbReference>
<keyword evidence="5 8" id="KW-0274">FAD</keyword>
<evidence type="ECO:0000259" key="11">
    <source>
        <dbReference type="PROSITE" id="PS51645"/>
    </source>
</evidence>
<dbReference type="PANTHER" id="PTHR11455:SF9">
    <property type="entry name" value="CRYPTOCHROME CIRCADIAN CLOCK 5 ISOFORM X1"/>
    <property type="match status" value="1"/>
</dbReference>
<keyword evidence="4 8" id="KW-0285">Flavoprotein</keyword>
<protein>
    <recommendedName>
        <fullName evidence="3">Deoxyribodipyrimidine photo-lyase</fullName>
        <ecNumber evidence="2">4.1.99.3</ecNumber>
    </recommendedName>
</protein>
<evidence type="ECO:0000256" key="4">
    <source>
        <dbReference type="ARBA" id="ARBA00022630"/>
    </source>
</evidence>
<feature type="site" description="Electron transfer via tryptophanyl radical" evidence="9">
    <location>
        <position position="309"/>
    </location>
</feature>
<feature type="binding site" evidence="8">
    <location>
        <position position="229"/>
    </location>
    <ligand>
        <name>FAD</name>
        <dbReference type="ChEBI" id="CHEBI:57692"/>
    </ligand>
</feature>
<dbReference type="GO" id="GO:0003904">
    <property type="term" value="F:deoxyribodipyrimidine photo-lyase activity"/>
    <property type="evidence" value="ECO:0007669"/>
    <property type="project" value="UniProtKB-EC"/>
</dbReference>
<name>U6SQA0_9BACI</name>
<accession>U6SQA0</accession>
<dbReference type="InterPro" id="IPR005101">
    <property type="entry name" value="Cryptochr/Photolyase_FAD-bd"/>
</dbReference>
<dbReference type="GO" id="GO:0009416">
    <property type="term" value="P:response to light stimulus"/>
    <property type="evidence" value="ECO:0007669"/>
    <property type="project" value="TreeGrafter"/>
</dbReference>
<dbReference type="SUPFAM" id="SSF48173">
    <property type="entry name" value="Cryptochrome/photolyase FAD-binding domain"/>
    <property type="match status" value="1"/>
</dbReference>
<comment type="cofactor">
    <cofactor evidence="8">
        <name>FAD</name>
        <dbReference type="ChEBI" id="CHEBI:57692"/>
    </cofactor>
    <text evidence="8">Binds 1 FAD per subunit.</text>
</comment>
<keyword evidence="13" id="KW-1185">Reference proteome</keyword>
<comment type="cofactor">
    <cofactor evidence="1">
        <name>(6R)-5,10-methylene-5,6,7,8-tetrahydrofolate</name>
        <dbReference type="ChEBI" id="CHEBI:15636"/>
    </cofactor>
</comment>
<reference evidence="12 13" key="1">
    <citation type="journal article" date="2013" name="Genome Announc.">
        <title>Genome Sequence of the Extreme Obligate Alkaliphile Bacillus marmarensis Strain DSM 21297.</title>
        <authorList>
            <person name="Wernick D.G."/>
            <person name="Choi K.Y."/>
            <person name="Tat C.A."/>
            <person name="Lafontaine Rivera J.G."/>
            <person name="Liao J.C."/>
        </authorList>
    </citation>
    <scope>NUCLEOTIDE SEQUENCE [LARGE SCALE GENOMIC DNA]</scope>
    <source>
        <strain evidence="12 13">DSM 21297</strain>
    </source>
</reference>
<dbReference type="Pfam" id="PF00875">
    <property type="entry name" value="DNA_photolyase"/>
    <property type="match status" value="1"/>
</dbReference>
<dbReference type="PROSITE" id="PS51645">
    <property type="entry name" value="PHR_CRY_ALPHA_BETA"/>
    <property type="match status" value="1"/>
</dbReference>
<proteinExistence type="inferred from homology"/>
<evidence type="ECO:0000256" key="3">
    <source>
        <dbReference type="ARBA" id="ARBA00014046"/>
    </source>
</evidence>
<evidence type="ECO:0000256" key="1">
    <source>
        <dbReference type="ARBA" id="ARBA00001932"/>
    </source>
</evidence>
<evidence type="ECO:0000313" key="12">
    <source>
        <dbReference type="EMBL" id="ERN53085.1"/>
    </source>
</evidence>
<evidence type="ECO:0000256" key="7">
    <source>
        <dbReference type="ARBA" id="ARBA00033999"/>
    </source>
</evidence>
<dbReference type="Gene3D" id="3.40.50.620">
    <property type="entry name" value="HUPs"/>
    <property type="match status" value="1"/>
</dbReference>
<feature type="binding site" evidence="8">
    <location>
        <begin position="241"/>
        <end position="245"/>
    </location>
    <ligand>
        <name>FAD</name>
        <dbReference type="ChEBI" id="CHEBI:57692"/>
    </ligand>
</feature>
<dbReference type="InterPro" id="IPR036155">
    <property type="entry name" value="Crypto/Photolyase_N_sf"/>
</dbReference>
<dbReference type="InterPro" id="IPR036134">
    <property type="entry name" value="Crypto/Photolyase_FAD-like_sf"/>
</dbReference>
<dbReference type="RefSeq" id="WP_022628287.1">
    <property type="nucleotide sequence ID" value="NZ_ATAE01000029.1"/>
</dbReference>
<feature type="site" description="Electron transfer via tryptophanyl radical" evidence="9">
    <location>
        <position position="362"/>
    </location>
</feature>
<dbReference type="PRINTS" id="PR00147">
    <property type="entry name" value="DNAPHOTLYASE"/>
</dbReference>
<dbReference type="GO" id="GO:0000719">
    <property type="term" value="P:photoreactive repair"/>
    <property type="evidence" value="ECO:0007669"/>
    <property type="project" value="UniProtKB-ARBA"/>
</dbReference>
<dbReference type="Gene3D" id="1.10.579.10">
    <property type="entry name" value="DNA Cyclobutane Dipyrimidine Photolyase, subunit A, domain 3"/>
    <property type="match status" value="1"/>
</dbReference>
<comment type="caution">
    <text evidence="12">The sequence shown here is derived from an EMBL/GenBank/DDBJ whole genome shotgun (WGS) entry which is preliminary data.</text>
</comment>
<keyword evidence="6 10" id="KW-0157">Chromophore</keyword>
<dbReference type="InterPro" id="IPR006050">
    <property type="entry name" value="DNA_photolyase_N"/>
</dbReference>
<evidence type="ECO:0000256" key="8">
    <source>
        <dbReference type="PIRSR" id="PIRSR602081-1"/>
    </source>
</evidence>
<keyword evidence="12" id="KW-0456">Lyase</keyword>
<dbReference type="GO" id="GO:0071949">
    <property type="term" value="F:FAD binding"/>
    <property type="evidence" value="ECO:0007669"/>
    <property type="project" value="TreeGrafter"/>
</dbReference>